<evidence type="ECO:0000256" key="3">
    <source>
        <dbReference type="ARBA" id="ARBA00022692"/>
    </source>
</evidence>
<dbReference type="Proteomes" id="UP000294689">
    <property type="component" value="Unassembled WGS sequence"/>
</dbReference>
<feature type="transmembrane region" description="Helical" evidence="6">
    <location>
        <begin position="198"/>
        <end position="219"/>
    </location>
</feature>
<feature type="transmembrane region" description="Helical" evidence="6">
    <location>
        <begin position="225"/>
        <end position="251"/>
    </location>
</feature>
<feature type="transmembrane region" description="Helical" evidence="6">
    <location>
        <begin position="66"/>
        <end position="87"/>
    </location>
</feature>
<gene>
    <name evidence="7" type="ORF">BXY82_0067</name>
</gene>
<evidence type="ECO:0000256" key="2">
    <source>
        <dbReference type="ARBA" id="ARBA00009773"/>
    </source>
</evidence>
<evidence type="ECO:0000256" key="1">
    <source>
        <dbReference type="ARBA" id="ARBA00004141"/>
    </source>
</evidence>
<evidence type="ECO:0000313" key="7">
    <source>
        <dbReference type="EMBL" id="TDU42674.1"/>
    </source>
</evidence>
<accession>A0A4R7Q590</accession>
<sequence>MNSIPPKLIRQIFVILLMLFMGSLIFIELLPYLTGVLGAITIYILFRKWMATLVKRKKWNPTLAALLIMLISFVGILIPLTGIVWMLSNKIGRAVNNSEQVVTAFKEQLSSIQHYVGYDIGSNIDTAAITSWVSQNLQNLVGGTFNAFIAIGLMYFMLYYMLTNRRELRESLTAYIPIDNVNLKEIGNEIQTMVRSNAIGIPLVAIAQGVIALIGFLIFGIDEPFFWFVIVTIGSMIPFVGTLIGIIPVFLISLSSGDTFQAWAILIYGFVVVGSTDNIIRLYVLKKLDDVHPLITLIGVIVGVPIFGFIGLIFGPLLISLFLALVSIYKKEYGKALPSSKRKIL</sequence>
<comment type="subcellular location">
    <subcellularLocation>
        <location evidence="1">Membrane</location>
        <topology evidence="1">Multi-pass membrane protein</topology>
    </subcellularLocation>
</comment>
<dbReference type="OrthoDB" id="9773730at2"/>
<keyword evidence="3 6" id="KW-0812">Transmembrane</keyword>
<name>A0A4R7Q590_9FLAO</name>
<keyword evidence="5 6" id="KW-0472">Membrane</keyword>
<evidence type="ECO:0000256" key="4">
    <source>
        <dbReference type="ARBA" id="ARBA00022989"/>
    </source>
</evidence>
<feature type="transmembrane region" description="Helical" evidence="6">
    <location>
        <begin position="140"/>
        <end position="162"/>
    </location>
</feature>
<protein>
    <submittedName>
        <fullName evidence="7">Putative PurR-regulated permease PerM</fullName>
    </submittedName>
</protein>
<proteinExistence type="inferred from homology"/>
<dbReference type="EMBL" id="SOBW01000007">
    <property type="protein sequence ID" value="TDU42674.1"/>
    <property type="molecule type" value="Genomic_DNA"/>
</dbReference>
<reference evidence="7 8" key="1">
    <citation type="submission" date="2019-03" db="EMBL/GenBank/DDBJ databases">
        <title>Genomic Encyclopedia of Archaeal and Bacterial Type Strains, Phase II (KMG-II): from individual species to whole genera.</title>
        <authorList>
            <person name="Goeker M."/>
        </authorList>
    </citation>
    <scope>NUCLEOTIDE SEQUENCE [LARGE SCALE GENOMIC DNA]</scope>
    <source>
        <strain evidence="7 8">DSM 28135</strain>
    </source>
</reference>
<comment type="similarity">
    <text evidence="2">Belongs to the autoinducer-2 exporter (AI-2E) (TC 2.A.86) family.</text>
</comment>
<evidence type="ECO:0000313" key="8">
    <source>
        <dbReference type="Proteomes" id="UP000294689"/>
    </source>
</evidence>
<dbReference type="AlphaFoldDB" id="A0A4R7Q590"/>
<feature type="transmembrane region" description="Helical" evidence="6">
    <location>
        <begin position="296"/>
        <end position="329"/>
    </location>
</feature>
<keyword evidence="4 6" id="KW-1133">Transmembrane helix</keyword>
<organism evidence="7 8">
    <name type="scientific">Gelidibacter sediminis</name>
    <dbReference type="NCBI Taxonomy" id="1608710"/>
    <lineage>
        <taxon>Bacteria</taxon>
        <taxon>Pseudomonadati</taxon>
        <taxon>Bacteroidota</taxon>
        <taxon>Flavobacteriia</taxon>
        <taxon>Flavobacteriales</taxon>
        <taxon>Flavobacteriaceae</taxon>
        <taxon>Gelidibacter</taxon>
    </lineage>
</organism>
<feature type="transmembrane region" description="Helical" evidence="6">
    <location>
        <begin position="263"/>
        <end position="284"/>
    </location>
</feature>
<dbReference type="GO" id="GO:0016020">
    <property type="term" value="C:membrane"/>
    <property type="evidence" value="ECO:0007669"/>
    <property type="project" value="UniProtKB-SubCell"/>
</dbReference>
<feature type="transmembrane region" description="Helical" evidence="6">
    <location>
        <begin position="12"/>
        <end position="45"/>
    </location>
</feature>
<dbReference type="PANTHER" id="PTHR21716:SF4">
    <property type="entry name" value="TRANSMEMBRANE PROTEIN 245"/>
    <property type="match status" value="1"/>
</dbReference>
<dbReference type="RefSeq" id="WP_133756193.1">
    <property type="nucleotide sequence ID" value="NZ_SOBW01000007.1"/>
</dbReference>
<comment type="caution">
    <text evidence="7">The sequence shown here is derived from an EMBL/GenBank/DDBJ whole genome shotgun (WGS) entry which is preliminary data.</text>
</comment>
<dbReference type="Pfam" id="PF01594">
    <property type="entry name" value="AI-2E_transport"/>
    <property type="match status" value="1"/>
</dbReference>
<dbReference type="PANTHER" id="PTHR21716">
    <property type="entry name" value="TRANSMEMBRANE PROTEIN"/>
    <property type="match status" value="1"/>
</dbReference>
<keyword evidence="8" id="KW-1185">Reference proteome</keyword>
<evidence type="ECO:0000256" key="6">
    <source>
        <dbReference type="SAM" id="Phobius"/>
    </source>
</evidence>
<dbReference type="InterPro" id="IPR002549">
    <property type="entry name" value="AI-2E-like"/>
</dbReference>
<evidence type="ECO:0000256" key="5">
    <source>
        <dbReference type="ARBA" id="ARBA00023136"/>
    </source>
</evidence>